<dbReference type="Proteomes" id="UP001054902">
    <property type="component" value="Unassembled WGS sequence"/>
</dbReference>
<evidence type="ECO:0000256" key="1">
    <source>
        <dbReference type="SAM" id="MobiDB-lite"/>
    </source>
</evidence>
<proteinExistence type="predicted"/>
<feature type="signal peptide" evidence="2">
    <location>
        <begin position="1"/>
        <end position="19"/>
    </location>
</feature>
<gene>
    <name evidence="3" type="ORF">CTEN210_00948</name>
</gene>
<name>A0AAD3CGI5_9STRA</name>
<evidence type="ECO:0000313" key="3">
    <source>
        <dbReference type="EMBL" id="GFH44474.1"/>
    </source>
</evidence>
<dbReference type="InterPro" id="IPR025638">
    <property type="entry name" value="DUF4336"/>
</dbReference>
<dbReference type="AlphaFoldDB" id="A0AAD3CGI5"/>
<keyword evidence="4" id="KW-1185">Reference proteome</keyword>
<dbReference type="EMBL" id="BLLK01000019">
    <property type="protein sequence ID" value="GFH44474.1"/>
    <property type="molecule type" value="Genomic_DNA"/>
</dbReference>
<evidence type="ECO:0000313" key="4">
    <source>
        <dbReference type="Proteomes" id="UP001054902"/>
    </source>
</evidence>
<sequence>MRLIPSTFLVYLCLQKCEAFSSISNKANKARVSSSLDMKQHQEDNSNSNNSKDSRRSFLSDMAAITTALASSTIPSSAMAESTTASSIIASPAFDKASTTWPLGTIAFSLLPLAGTSTRRATVEQTILKDQIWTHDQIQGVVNVNVPVRQTVVKLSPEAGGGLLIYNPVAPTPQLLSMIHNLEKDHGPVRHLVLGTVALEHKATFGAFASMFPKATVWLQPGQWSFPLPVAPEWLGVVQRGPRLREIPSSDREQDLVKVNRQYKYYANKDPKPEFAADFEWESLGPLSFKSVGAFSETAMFHKSSKTLLITDTVVSVTKDPPKIIQEDPRAMLFHARDSIEDVVEDTPENRQKGWRRMVQFGLVFFPSQIEVVGAGKAISQASKIDKRMKPLGQGAVPFSLYPWTWHENDADEKNFEAISQNGKIFCPPILTKLILDREPVKTLEWANKVADRFPFERLITCHLNNDVKATPDDFREAFAVLASDPQTGNAKDQRPLAEDLALLQKASDLLTDFGVVEASQVCDLEPARTVGRFASK</sequence>
<keyword evidence="2" id="KW-0732">Signal</keyword>
<dbReference type="Pfam" id="PF14234">
    <property type="entry name" value="DUF4336"/>
    <property type="match status" value="1"/>
</dbReference>
<organism evidence="3 4">
    <name type="scientific">Chaetoceros tenuissimus</name>
    <dbReference type="NCBI Taxonomy" id="426638"/>
    <lineage>
        <taxon>Eukaryota</taxon>
        <taxon>Sar</taxon>
        <taxon>Stramenopiles</taxon>
        <taxon>Ochrophyta</taxon>
        <taxon>Bacillariophyta</taxon>
        <taxon>Coscinodiscophyceae</taxon>
        <taxon>Chaetocerotophycidae</taxon>
        <taxon>Chaetocerotales</taxon>
        <taxon>Chaetocerotaceae</taxon>
        <taxon>Chaetoceros</taxon>
    </lineage>
</organism>
<accession>A0AAD3CGI5</accession>
<reference evidence="3 4" key="1">
    <citation type="journal article" date="2021" name="Sci. Rep.">
        <title>The genome of the diatom Chaetoceros tenuissimus carries an ancient integrated fragment of an extant virus.</title>
        <authorList>
            <person name="Hongo Y."/>
            <person name="Kimura K."/>
            <person name="Takaki Y."/>
            <person name="Yoshida Y."/>
            <person name="Baba S."/>
            <person name="Kobayashi G."/>
            <person name="Nagasaki K."/>
            <person name="Hano T."/>
            <person name="Tomaru Y."/>
        </authorList>
    </citation>
    <scope>NUCLEOTIDE SEQUENCE [LARGE SCALE GENOMIC DNA]</scope>
    <source>
        <strain evidence="3 4">NIES-3715</strain>
    </source>
</reference>
<feature type="region of interest" description="Disordered" evidence="1">
    <location>
        <begin position="33"/>
        <end position="55"/>
    </location>
</feature>
<dbReference type="PANTHER" id="PTHR33835:SF2">
    <property type="entry name" value="LYSINE-TRNA LIGASE"/>
    <property type="match status" value="1"/>
</dbReference>
<feature type="chain" id="PRO_5041979386" evidence="2">
    <location>
        <begin position="20"/>
        <end position="537"/>
    </location>
</feature>
<evidence type="ECO:0000256" key="2">
    <source>
        <dbReference type="SAM" id="SignalP"/>
    </source>
</evidence>
<comment type="caution">
    <text evidence="3">The sequence shown here is derived from an EMBL/GenBank/DDBJ whole genome shotgun (WGS) entry which is preliminary data.</text>
</comment>
<protein>
    <submittedName>
        <fullName evidence="3">Uncharacterized protein</fullName>
    </submittedName>
</protein>
<dbReference type="PANTHER" id="PTHR33835">
    <property type="entry name" value="YALI0C07656P"/>
    <property type="match status" value="1"/>
</dbReference>